<protein>
    <submittedName>
        <fullName evidence="1">Uncharacterized protein</fullName>
    </submittedName>
</protein>
<evidence type="ECO:0000313" key="1">
    <source>
        <dbReference type="EMBL" id="SNV34612.1"/>
    </source>
</evidence>
<dbReference type="Proteomes" id="UP000215332">
    <property type="component" value="Chromosome 1"/>
</dbReference>
<organism evidence="1 2">
    <name type="scientific">Cutibacterium granulosum</name>
    <dbReference type="NCBI Taxonomy" id="33011"/>
    <lineage>
        <taxon>Bacteria</taxon>
        <taxon>Bacillati</taxon>
        <taxon>Actinomycetota</taxon>
        <taxon>Actinomycetes</taxon>
        <taxon>Propionibacteriales</taxon>
        <taxon>Propionibacteriaceae</taxon>
        <taxon>Cutibacterium</taxon>
    </lineage>
</organism>
<dbReference type="AlphaFoldDB" id="A0A239WJL9"/>
<evidence type="ECO:0000313" key="2">
    <source>
        <dbReference type="Proteomes" id="UP000215332"/>
    </source>
</evidence>
<proteinExistence type="predicted"/>
<dbReference type="EMBL" id="LT906441">
    <property type="protein sequence ID" value="SNV34612.1"/>
    <property type="molecule type" value="Genomic_DNA"/>
</dbReference>
<name>A0A239WJL9_9ACTN</name>
<gene>
    <name evidence="1" type="ORF">SAMEA4412665_01149</name>
</gene>
<dbReference type="KEGG" id="cgrn:4412665_01149"/>
<reference evidence="1 2" key="1">
    <citation type="submission" date="2017-06" db="EMBL/GenBank/DDBJ databases">
        <authorList>
            <consortium name="Pathogen Informatics"/>
        </authorList>
    </citation>
    <scope>NUCLEOTIDE SEQUENCE [LARGE SCALE GENOMIC DNA]</scope>
    <source>
        <strain evidence="1 2">NCTC11865</strain>
    </source>
</reference>
<accession>A0A239WJL9</accession>
<sequence length="58" mass="6202">MSTKLDNDLYVFPAYAGVSPIPTTLEMSQIRLPRLRGGEPDTEAAELLAGLSSPPTRG</sequence>